<feature type="chain" id="PRO_5031392983" evidence="2">
    <location>
        <begin position="29"/>
        <end position="316"/>
    </location>
</feature>
<dbReference type="AlphaFoldDB" id="A0A7S4NHR9"/>
<feature type="coiled-coil region" evidence="1">
    <location>
        <begin position="285"/>
        <end position="315"/>
    </location>
</feature>
<reference evidence="3" key="1">
    <citation type="submission" date="2021-01" db="EMBL/GenBank/DDBJ databases">
        <authorList>
            <person name="Corre E."/>
            <person name="Pelletier E."/>
            <person name="Niang G."/>
            <person name="Scheremetjew M."/>
            <person name="Finn R."/>
            <person name="Kale V."/>
            <person name="Holt S."/>
            <person name="Cochrane G."/>
            <person name="Meng A."/>
            <person name="Brown T."/>
            <person name="Cohen L."/>
        </authorList>
    </citation>
    <scope>NUCLEOTIDE SEQUENCE</scope>
    <source>
        <strain evidence="3">Isolate 1302-5</strain>
    </source>
</reference>
<evidence type="ECO:0000256" key="2">
    <source>
        <dbReference type="SAM" id="SignalP"/>
    </source>
</evidence>
<evidence type="ECO:0000256" key="1">
    <source>
        <dbReference type="SAM" id="Coils"/>
    </source>
</evidence>
<protein>
    <submittedName>
        <fullName evidence="3">Uncharacterized protein</fullName>
    </submittedName>
</protein>
<accession>A0A7S4NHR9</accession>
<dbReference type="EMBL" id="HBKQ01061311">
    <property type="protein sequence ID" value="CAE2288564.1"/>
    <property type="molecule type" value="Transcribed_RNA"/>
</dbReference>
<proteinExistence type="predicted"/>
<feature type="signal peptide" evidence="2">
    <location>
        <begin position="1"/>
        <end position="28"/>
    </location>
</feature>
<name>A0A7S4NHR9_9STRA</name>
<organism evidence="3">
    <name type="scientific">Odontella aurita</name>
    <dbReference type="NCBI Taxonomy" id="265563"/>
    <lineage>
        <taxon>Eukaryota</taxon>
        <taxon>Sar</taxon>
        <taxon>Stramenopiles</taxon>
        <taxon>Ochrophyta</taxon>
        <taxon>Bacillariophyta</taxon>
        <taxon>Mediophyceae</taxon>
        <taxon>Biddulphiophycidae</taxon>
        <taxon>Eupodiscales</taxon>
        <taxon>Odontellaceae</taxon>
        <taxon>Odontella</taxon>
    </lineage>
</organism>
<keyword evidence="2" id="KW-0732">Signal</keyword>
<keyword evidence="1" id="KW-0175">Coiled coil</keyword>
<gene>
    <name evidence="3" type="ORF">OAUR00152_LOCUS41798</name>
</gene>
<sequence length="316" mass="35649">MLFGSVQFVLISLLNLAIQTGIVGGALSIEKMEVQNDGGSVSADENIQIYKPQAGTFEKIPESPTLAWPTWVLYADKKESKLVRIPDDRGFLNPVSGEELFQPLDLIEPEMRLALGLHIREGAIRQIMPAVDLSFRRVHHNRGLSSVPRARQWVDFVNIDWSEFGMVIMQRKLKDGDNSLEVISAGNPVKPYIDHAIKYLVENPPDEWSKGSQIVHVVLDDEVSKRMEGIKTGHELVVALSQGTDVRGQLSVKVKATEAGSQSAFLPEVYRDLFFDKTYQRKKYFDFLKRKAERAEKLKADASQSVREAREKQNND</sequence>
<evidence type="ECO:0000313" key="3">
    <source>
        <dbReference type="EMBL" id="CAE2288564.1"/>
    </source>
</evidence>